<dbReference type="SUPFAM" id="SSF54631">
    <property type="entry name" value="CBS-domain pair"/>
    <property type="match status" value="1"/>
</dbReference>
<dbReference type="GO" id="GO:0050660">
    <property type="term" value="F:flavin adenine dinucleotide binding"/>
    <property type="evidence" value="ECO:0007669"/>
    <property type="project" value="InterPro"/>
</dbReference>
<gene>
    <name evidence="11" type="primary">corC</name>
    <name evidence="11" type="ORF">WL1483_2513</name>
</gene>
<evidence type="ECO:0000256" key="5">
    <source>
        <dbReference type="ARBA" id="ARBA00023122"/>
    </source>
</evidence>
<evidence type="ECO:0000256" key="8">
    <source>
        <dbReference type="ARBA" id="ARBA00040729"/>
    </source>
</evidence>
<feature type="domain" description="CBS" evidence="10">
    <location>
        <begin position="69"/>
        <end position="128"/>
    </location>
</feature>
<dbReference type="Gene3D" id="3.30.465.10">
    <property type="match status" value="1"/>
</dbReference>
<dbReference type="Pfam" id="PF03471">
    <property type="entry name" value="CorC_HlyC"/>
    <property type="match status" value="1"/>
</dbReference>
<sequence length="292" mass="33250">MTDDHPSSGSPKKSWLDKLSQLFQGEPKDRNDLVEVIQDAEERALIDQDTKDMIEGVLEIAELRVRDIMIPRSQMVTIEKSQPIEAFLPVIIESGHSRFPVINEDKDHVEGILLAKDLLKVGLAQEEEPFSIERFLRPAVIVPESKRVDRLLKEFQAERYHMAMVVDEFGGVSGLVTIEDILELIVGEIDDEFDDDDNEPDEIRRISKRVFSVSALTEIEDFNDFFGSEFSDEEVDTVGGLVMHAFGHLPEKGEEVVLDGYQFKVMHADRRRLQQLQVKIPEDHVAAQSEPQ</sequence>
<dbReference type="Proteomes" id="UP000058114">
    <property type="component" value="Chromosome"/>
</dbReference>
<dbReference type="InterPro" id="IPR044751">
    <property type="entry name" value="Ion_transp-like_CBS"/>
</dbReference>
<keyword evidence="5 9" id="KW-0129">CBS domain</keyword>
<dbReference type="KEGG" id="asr:WL1483_2513"/>
<reference evidence="12" key="1">
    <citation type="submission" date="2015-10" db="EMBL/GenBank/DDBJ databases">
        <title>Complete Genome Sequence of Aeromonas schubertii strain WL1483.</title>
        <authorList>
            <person name="Liu L."/>
        </authorList>
    </citation>
    <scope>NUCLEOTIDE SEQUENCE [LARGE SCALE GENOMIC DNA]</scope>
    <source>
        <strain evidence="12">WL1483</strain>
    </source>
</reference>
<keyword evidence="4" id="KW-0460">Magnesium</keyword>
<name>A0A0S2SJS5_9GAMM</name>
<keyword evidence="3" id="KW-0677">Repeat</keyword>
<evidence type="ECO:0000256" key="3">
    <source>
        <dbReference type="ARBA" id="ARBA00022737"/>
    </source>
</evidence>
<dbReference type="InterPro" id="IPR054115">
    <property type="entry name" value="CorC_N"/>
</dbReference>
<dbReference type="RefSeq" id="WP_060587219.1">
    <property type="nucleotide sequence ID" value="NZ_CP013067.1"/>
</dbReference>
<dbReference type="Pfam" id="PF00571">
    <property type="entry name" value="CBS"/>
    <property type="match status" value="2"/>
</dbReference>
<dbReference type="SMART" id="SM01091">
    <property type="entry name" value="CorC_HlyC"/>
    <property type="match status" value="1"/>
</dbReference>
<dbReference type="Pfam" id="PF21917">
    <property type="entry name" value="NMB0537_N"/>
    <property type="match status" value="1"/>
</dbReference>
<dbReference type="SUPFAM" id="SSF56176">
    <property type="entry name" value="FAD-binding/transporter-associated domain-like"/>
    <property type="match status" value="1"/>
</dbReference>
<proteinExistence type="inferred from homology"/>
<dbReference type="PANTHER" id="PTHR22777">
    <property type="entry name" value="HEMOLYSIN-RELATED"/>
    <property type="match status" value="1"/>
</dbReference>
<reference evidence="11 12" key="2">
    <citation type="journal article" date="2016" name="Genome Announc.">
        <title>Complete Genome Sequence of the Highly Virulent Aeromonas schubertii Strain WL1483, Isolated from Diseased Snakehead Fish (Channa argus) in China.</title>
        <authorList>
            <person name="Liu L."/>
            <person name="Li N."/>
            <person name="Zhang D."/>
            <person name="Fu X."/>
            <person name="Shi C."/>
            <person name="Lin Q."/>
            <person name="Hao G."/>
        </authorList>
    </citation>
    <scope>NUCLEOTIDE SEQUENCE [LARGE SCALE GENOMIC DNA]</scope>
    <source>
        <strain evidence="11 12">WL1483</strain>
    </source>
</reference>
<dbReference type="NCBIfam" id="NF011675">
    <property type="entry name" value="PRK15094.1"/>
    <property type="match status" value="1"/>
</dbReference>
<dbReference type="CDD" id="cd04590">
    <property type="entry name" value="CBS_pair_CorC_HlyC_assoc"/>
    <property type="match status" value="1"/>
</dbReference>
<dbReference type="PATRIC" id="fig|652.5.peg.3387"/>
<comment type="similarity">
    <text evidence="1">Belongs to the UPF0053 family.</text>
</comment>
<evidence type="ECO:0000256" key="1">
    <source>
        <dbReference type="ARBA" id="ARBA00006337"/>
    </source>
</evidence>
<evidence type="ECO:0000256" key="4">
    <source>
        <dbReference type="ARBA" id="ARBA00022842"/>
    </source>
</evidence>
<dbReference type="FunFam" id="3.10.580.10:FF:000002">
    <property type="entry name" value="Magnesium/cobalt efflux protein CorC"/>
    <property type="match status" value="1"/>
</dbReference>
<evidence type="ECO:0000313" key="11">
    <source>
        <dbReference type="EMBL" id="ALP41932.1"/>
    </source>
</evidence>
<keyword evidence="6" id="KW-0170">Cobalt</keyword>
<keyword evidence="2" id="KW-0813">Transport</keyword>
<dbReference type="GO" id="GO:0005886">
    <property type="term" value="C:plasma membrane"/>
    <property type="evidence" value="ECO:0007669"/>
    <property type="project" value="TreeGrafter"/>
</dbReference>
<dbReference type="InterPro" id="IPR036318">
    <property type="entry name" value="FAD-bd_PCMH-like_sf"/>
</dbReference>
<protein>
    <recommendedName>
        <fullName evidence="8">Magnesium and cobalt efflux protein CorC</fullName>
    </recommendedName>
</protein>
<evidence type="ECO:0000256" key="2">
    <source>
        <dbReference type="ARBA" id="ARBA00022448"/>
    </source>
</evidence>
<feature type="domain" description="CBS" evidence="10">
    <location>
        <begin position="135"/>
        <end position="192"/>
    </location>
</feature>
<dbReference type="InterPro" id="IPR005170">
    <property type="entry name" value="Transptr-assoc_dom"/>
</dbReference>
<dbReference type="SMART" id="SM00116">
    <property type="entry name" value="CBS"/>
    <property type="match status" value="2"/>
</dbReference>
<evidence type="ECO:0000256" key="9">
    <source>
        <dbReference type="PROSITE-ProRule" id="PRU00703"/>
    </source>
</evidence>
<evidence type="ECO:0000259" key="10">
    <source>
        <dbReference type="PROSITE" id="PS51371"/>
    </source>
</evidence>
<organism evidence="11 12">
    <name type="scientific">Aeromonas schubertii</name>
    <dbReference type="NCBI Taxonomy" id="652"/>
    <lineage>
        <taxon>Bacteria</taxon>
        <taxon>Pseudomonadati</taxon>
        <taxon>Pseudomonadota</taxon>
        <taxon>Gammaproteobacteria</taxon>
        <taxon>Aeromonadales</taxon>
        <taxon>Aeromonadaceae</taxon>
        <taxon>Aeromonas</taxon>
    </lineage>
</organism>
<dbReference type="InterPro" id="IPR016169">
    <property type="entry name" value="FAD-bd_PCMH_sub2"/>
</dbReference>
<dbReference type="PROSITE" id="PS51371">
    <property type="entry name" value="CBS"/>
    <property type="match status" value="2"/>
</dbReference>
<evidence type="ECO:0000256" key="7">
    <source>
        <dbReference type="ARBA" id="ARBA00037273"/>
    </source>
</evidence>
<dbReference type="AlphaFoldDB" id="A0A0S2SJS5"/>
<dbReference type="Gene3D" id="3.10.580.10">
    <property type="entry name" value="CBS-domain"/>
    <property type="match status" value="1"/>
</dbReference>
<dbReference type="PANTHER" id="PTHR22777:SF27">
    <property type="entry name" value="MAGNESIUM AND COBALT EFFLUX PROTEIN CORC"/>
    <property type="match status" value="1"/>
</dbReference>
<accession>A0A0S2SJS5</accession>
<dbReference type="InterPro" id="IPR000644">
    <property type="entry name" value="CBS_dom"/>
</dbReference>
<evidence type="ECO:0000313" key="12">
    <source>
        <dbReference type="Proteomes" id="UP000058114"/>
    </source>
</evidence>
<dbReference type="InterPro" id="IPR046342">
    <property type="entry name" value="CBS_dom_sf"/>
</dbReference>
<evidence type="ECO:0000256" key="6">
    <source>
        <dbReference type="ARBA" id="ARBA00023285"/>
    </source>
</evidence>
<comment type="function">
    <text evidence="7">Plays a role in the transport of magnesium and cobalt ions.</text>
</comment>
<dbReference type="EMBL" id="CP013067">
    <property type="protein sequence ID" value="ALP41932.1"/>
    <property type="molecule type" value="Genomic_DNA"/>
</dbReference>